<feature type="chain" id="PRO_5020887988" evidence="2">
    <location>
        <begin position="21"/>
        <end position="395"/>
    </location>
</feature>
<dbReference type="Pfam" id="PF18962">
    <property type="entry name" value="Por_Secre_tail"/>
    <property type="match status" value="1"/>
</dbReference>
<proteinExistence type="predicted"/>
<dbReference type="InterPro" id="IPR026444">
    <property type="entry name" value="Secre_tail"/>
</dbReference>
<accession>A0A4S1E014</accession>
<feature type="domain" description="Secretion system C-terminal sorting" evidence="3">
    <location>
        <begin position="329"/>
        <end position="393"/>
    </location>
</feature>
<sequence length="395" mass="42227">MKKITILIVTLTLCLNIINAQTIFDWEDAVRSVDEQSTTETIDGIVLTTTNDDGNGLVIPTNWGGWMGTIDNLVYTGGSTTSVTFAFNQPVVVNSILPIEVSTQNVDYTFTPSPLGVNTAKTVSLVGGAAPAGGTVDLNWINVTSFTVTASASSMGFDHLSVFPINAQTVFDWEDAVRSVDEQSTTETIDGIVLTTTNDDGNGLVIPTNWGGWMGTIDNLVYTGGSTTSVTFAFNQPVVVNSILPIEVSTQNVDYTFTPSPLGVNTAKTVSLVGGAAPAGGTVDLNWINVTSFTVTASASSMGFDHLSVNSFITLSTPKDYITQQKALVYPNPVQNILTIKNVSDLKSINLYNNLGQLIIQTKSQNIDVSSLSKGLYFLQIQTDHSTETKRIIKN</sequence>
<comment type="caution">
    <text evidence="4">The sequence shown here is derived from an EMBL/GenBank/DDBJ whole genome shotgun (WGS) entry which is preliminary data.</text>
</comment>
<dbReference type="EMBL" id="SRSO01000006">
    <property type="protein sequence ID" value="TGV03613.1"/>
    <property type="molecule type" value="Genomic_DNA"/>
</dbReference>
<feature type="signal peptide" evidence="2">
    <location>
        <begin position="1"/>
        <end position="20"/>
    </location>
</feature>
<organism evidence="4 5">
    <name type="scientific">Flavivirga rizhaonensis</name>
    <dbReference type="NCBI Taxonomy" id="2559571"/>
    <lineage>
        <taxon>Bacteria</taxon>
        <taxon>Pseudomonadati</taxon>
        <taxon>Bacteroidota</taxon>
        <taxon>Flavobacteriia</taxon>
        <taxon>Flavobacteriales</taxon>
        <taxon>Flavobacteriaceae</taxon>
        <taxon>Flavivirga</taxon>
    </lineage>
</organism>
<evidence type="ECO:0000313" key="5">
    <source>
        <dbReference type="Proteomes" id="UP000307602"/>
    </source>
</evidence>
<evidence type="ECO:0000256" key="1">
    <source>
        <dbReference type="ARBA" id="ARBA00022729"/>
    </source>
</evidence>
<evidence type="ECO:0000259" key="3">
    <source>
        <dbReference type="Pfam" id="PF18962"/>
    </source>
</evidence>
<dbReference type="RefSeq" id="WP_135876307.1">
    <property type="nucleotide sequence ID" value="NZ_SRSO01000006.1"/>
</dbReference>
<evidence type="ECO:0000256" key="2">
    <source>
        <dbReference type="SAM" id="SignalP"/>
    </source>
</evidence>
<reference evidence="4 5" key="1">
    <citation type="submission" date="2019-04" db="EMBL/GenBank/DDBJ databases">
        <authorList>
            <person name="Liu A."/>
        </authorList>
    </citation>
    <scope>NUCLEOTIDE SEQUENCE [LARGE SCALE GENOMIC DNA]</scope>
    <source>
        <strain evidence="4 5">RZ03</strain>
    </source>
</reference>
<dbReference type="NCBIfam" id="TIGR04183">
    <property type="entry name" value="Por_Secre_tail"/>
    <property type="match status" value="1"/>
</dbReference>
<protein>
    <submittedName>
        <fullName evidence="4">T9SS type A sorting domain-containing protein</fullName>
    </submittedName>
</protein>
<name>A0A4S1E014_9FLAO</name>
<keyword evidence="1 2" id="KW-0732">Signal</keyword>
<dbReference type="Proteomes" id="UP000307602">
    <property type="component" value="Unassembled WGS sequence"/>
</dbReference>
<dbReference type="AlphaFoldDB" id="A0A4S1E014"/>
<keyword evidence="5" id="KW-1185">Reference proteome</keyword>
<dbReference type="OrthoDB" id="1407599at2"/>
<gene>
    <name evidence="4" type="ORF">EM932_06195</name>
</gene>
<evidence type="ECO:0000313" key="4">
    <source>
        <dbReference type="EMBL" id="TGV03613.1"/>
    </source>
</evidence>